<accession>T5LPN6</accession>
<feature type="region of interest" description="Disordered" evidence="1">
    <location>
        <begin position="1"/>
        <end position="32"/>
    </location>
</feature>
<protein>
    <submittedName>
        <fullName evidence="2">Uncharacterized protein</fullName>
    </submittedName>
</protein>
<name>T5LPN6_9BURK</name>
<dbReference type="Proteomes" id="UP000003973">
    <property type="component" value="Unassembled WGS sequence"/>
</dbReference>
<dbReference type="HOGENOM" id="CLU_1137168_0_0_4"/>
<dbReference type="AlphaFoldDB" id="T5LPN6"/>
<evidence type="ECO:0000256" key="1">
    <source>
        <dbReference type="SAM" id="MobiDB-lite"/>
    </source>
</evidence>
<organism evidence="2 3">
    <name type="scientific">Oxalobacter paraformigenes</name>
    <dbReference type="NCBI Taxonomy" id="556268"/>
    <lineage>
        <taxon>Bacteria</taxon>
        <taxon>Pseudomonadati</taxon>
        <taxon>Pseudomonadota</taxon>
        <taxon>Betaproteobacteria</taxon>
        <taxon>Burkholderiales</taxon>
        <taxon>Oxalobacteraceae</taxon>
        <taxon>Oxalobacter</taxon>
    </lineage>
</organism>
<comment type="caution">
    <text evidence="2">The sequence shown here is derived from an EMBL/GenBank/DDBJ whole genome shotgun (WGS) entry which is preliminary data.</text>
</comment>
<evidence type="ECO:0000313" key="3">
    <source>
        <dbReference type="Proteomes" id="UP000003973"/>
    </source>
</evidence>
<proteinExistence type="predicted"/>
<evidence type="ECO:0000313" key="2">
    <source>
        <dbReference type="EMBL" id="EQM95187.1"/>
    </source>
</evidence>
<reference evidence="2" key="1">
    <citation type="submission" date="2011-10" db="EMBL/GenBank/DDBJ databases">
        <title>The Genome Sequence of Oxalobacter formigenes HOxBLS.</title>
        <authorList>
            <consortium name="The Broad Institute Genome Sequencing Platform"/>
            <person name="Earl A."/>
            <person name="Ward D."/>
            <person name="Feldgarden M."/>
            <person name="Gevers D."/>
            <person name="Allison M.J."/>
            <person name="Humphrey S."/>
            <person name="Young S.K."/>
            <person name="Zeng Q."/>
            <person name="Gargeya S."/>
            <person name="Fitzgerald M."/>
            <person name="Haas B."/>
            <person name="Abouelleil A."/>
            <person name="Alvarado L."/>
            <person name="Arachchi H.M."/>
            <person name="Berlin A."/>
            <person name="Brown A."/>
            <person name="Chapman S.B."/>
            <person name="Chen Z."/>
            <person name="Dunbar C."/>
            <person name="Freedman E."/>
            <person name="Gearin G."/>
            <person name="Goldberg J."/>
            <person name="Griggs A."/>
            <person name="Gujja S."/>
            <person name="Heiman D."/>
            <person name="Howarth C."/>
            <person name="Larson L."/>
            <person name="Lui A."/>
            <person name="MacDonald P.J.P."/>
            <person name="Montmayeur A."/>
            <person name="Murphy C."/>
            <person name="Neiman D."/>
            <person name="Pearson M."/>
            <person name="Priest M."/>
            <person name="Roberts A."/>
            <person name="Saif S."/>
            <person name="Shea T."/>
            <person name="Shenoy N."/>
            <person name="Sisk P."/>
            <person name="Stolte C."/>
            <person name="Sykes S."/>
            <person name="Wortman J."/>
            <person name="Nusbaum C."/>
            <person name="Birren B."/>
        </authorList>
    </citation>
    <scope>NUCLEOTIDE SEQUENCE [LARGE SCALE GENOMIC DNA]</scope>
    <source>
        <strain evidence="2">HOxBLS</strain>
    </source>
</reference>
<sequence>MPVRAPSGNRRENRGKPRSRRPEKPSGKSRLKGLFRTWPEAATWPHVHLADRPASLPCRPVRPDGKTASHAAGKTRFPPRLKSRLKNGSCKDRQAYRKGKKRFPSPCKPVKLKASLPSRPEKTSGTSRPDTGQNLQGNPCLSWRSGQAHRFGEHPRKRRKQADKACGNTPFPFRTVAGKPGRPHSFFACPSFRMSRISVSNWTLAGGGGGGAAFSSSAFLNESLLMTLTSTKIENAIMTKSTVT</sequence>
<feature type="compositionally biased region" description="Basic and acidic residues" evidence="1">
    <location>
        <begin position="9"/>
        <end position="26"/>
    </location>
</feature>
<feature type="region of interest" description="Disordered" evidence="1">
    <location>
        <begin position="53"/>
        <end position="171"/>
    </location>
</feature>
<gene>
    <name evidence="2" type="ORF">OFAG_02283</name>
</gene>
<keyword evidence="3" id="KW-1185">Reference proteome</keyword>
<dbReference type="EMBL" id="ACDP02000023">
    <property type="protein sequence ID" value="EQM95187.1"/>
    <property type="molecule type" value="Genomic_DNA"/>
</dbReference>
<feature type="compositionally biased region" description="Polar residues" evidence="1">
    <location>
        <begin position="123"/>
        <end position="139"/>
    </location>
</feature>